<evidence type="ECO:0000313" key="2">
    <source>
        <dbReference type="Proteomes" id="UP000070376"/>
    </source>
</evidence>
<evidence type="ECO:0000313" key="1">
    <source>
        <dbReference type="EMBL" id="KWZ85150.1"/>
    </source>
</evidence>
<accession>A0A133L0U0</accession>
<dbReference type="EMBL" id="LRPN01000020">
    <property type="protein sequence ID" value="KWZ85150.1"/>
    <property type="molecule type" value="Genomic_DNA"/>
</dbReference>
<reference evidence="2" key="1">
    <citation type="submission" date="2016-01" db="EMBL/GenBank/DDBJ databases">
        <authorList>
            <person name="Mitreva M."/>
            <person name="Pepin K.H."/>
            <person name="Mihindukulasuriya K.A."/>
            <person name="Fulton R."/>
            <person name="Fronick C."/>
            <person name="O'Laughlin M."/>
            <person name="Miner T."/>
            <person name="Herter B."/>
            <person name="Rosa B.A."/>
            <person name="Cordes M."/>
            <person name="Tomlinson C."/>
            <person name="Wollam A."/>
            <person name="Palsikar V.B."/>
            <person name="Mardis E.R."/>
            <person name="Wilson R.K."/>
        </authorList>
    </citation>
    <scope>NUCLEOTIDE SEQUENCE [LARGE SCALE GENOMIC DNA]</scope>
    <source>
        <strain evidence="2">GED7749B</strain>
    </source>
</reference>
<dbReference type="PATRIC" id="fig|1398.22.peg.580"/>
<comment type="caution">
    <text evidence="1">The sequence shown here is derived from an EMBL/GenBank/DDBJ whole genome shotgun (WGS) entry which is preliminary data.</text>
</comment>
<name>A0A133L0U0_HEYCO</name>
<gene>
    <name evidence="1" type="ORF">HMPREF3213_00583</name>
</gene>
<dbReference type="AlphaFoldDB" id="A0A133L0U0"/>
<dbReference type="Proteomes" id="UP000070376">
    <property type="component" value="Unassembled WGS sequence"/>
</dbReference>
<organism evidence="1 2">
    <name type="scientific">Heyndrickxia coagulans</name>
    <name type="common">Weizmannia coagulans</name>
    <dbReference type="NCBI Taxonomy" id="1398"/>
    <lineage>
        <taxon>Bacteria</taxon>
        <taxon>Bacillati</taxon>
        <taxon>Bacillota</taxon>
        <taxon>Bacilli</taxon>
        <taxon>Bacillales</taxon>
        <taxon>Bacillaceae</taxon>
        <taxon>Heyndrickxia</taxon>
    </lineage>
</organism>
<protein>
    <submittedName>
        <fullName evidence="1">Uncharacterized protein</fullName>
    </submittedName>
</protein>
<sequence length="51" mass="5944">MRKEEGPKTIGNLFYILCEDIKEIDYLTALQTHRFISVISRSKHNAGYETI</sequence>
<proteinExistence type="predicted"/>